<name>A0A2T4ZA95_9BACL</name>
<dbReference type="PANTHER" id="PTHR35337:SF1">
    <property type="entry name" value="SLR1478 PROTEIN"/>
    <property type="match status" value="1"/>
</dbReference>
<evidence type="ECO:0000313" key="3">
    <source>
        <dbReference type="Proteomes" id="UP000241639"/>
    </source>
</evidence>
<keyword evidence="1" id="KW-0472">Membrane</keyword>
<keyword evidence="3" id="KW-1185">Reference proteome</keyword>
<dbReference type="PANTHER" id="PTHR35337">
    <property type="entry name" value="SLR1478 PROTEIN"/>
    <property type="match status" value="1"/>
</dbReference>
<protein>
    <submittedName>
        <fullName evidence="2">Putative membrane protein SpoIIM required for sporulation</fullName>
    </submittedName>
</protein>
<reference evidence="2 3" key="1">
    <citation type="submission" date="2018-04" db="EMBL/GenBank/DDBJ databases">
        <title>Genomic Encyclopedia of Archaeal and Bacterial Type Strains, Phase II (KMG-II): from individual species to whole genera.</title>
        <authorList>
            <person name="Goeker M."/>
        </authorList>
    </citation>
    <scope>NUCLEOTIDE SEQUENCE [LARGE SCALE GENOMIC DNA]</scope>
    <source>
        <strain evidence="2 3">DSM 45169</strain>
    </source>
</reference>
<dbReference type="Proteomes" id="UP000241639">
    <property type="component" value="Unassembled WGS sequence"/>
</dbReference>
<feature type="transmembrane region" description="Helical" evidence="1">
    <location>
        <begin position="110"/>
        <end position="132"/>
    </location>
</feature>
<keyword evidence="1" id="KW-1133">Transmembrane helix</keyword>
<keyword evidence="1" id="KW-0812">Transmembrane</keyword>
<dbReference type="EMBL" id="PZZP01000001">
    <property type="protein sequence ID" value="PTM58807.1"/>
    <property type="molecule type" value="Genomic_DNA"/>
</dbReference>
<dbReference type="OrthoDB" id="9800053at2"/>
<sequence>MSVQPQHRLSLFIQKHQATWNRLESLIELAKDRRITKQNLDELGHTYRRVSAHLAYAQTYFPEHPVTRHLNTLTARGHQAVYAASTKSDGMGMIRFFSSGFPALFHERSLFFLIAMLIFTAGGLWAFGATIIDERNALAFLPPEMVEGIDPAASTDVENREQWDHAVTSGAIMQNNIKVAFLCFALGALLGIGTLWVLFMNGMLIGALAALFHRAGESYGFWALIWPHGVLELAAIFIAGAAGLSLAWSFWVPGELTRIESFKREAKVTGQLVVGVIPLFVIAALIEGFITPAPWPHWTKYMVALITLVALILYFGRSLITVFSRNQANPGASQQ</sequence>
<comment type="caution">
    <text evidence="2">The sequence shown here is derived from an EMBL/GenBank/DDBJ whole genome shotgun (WGS) entry which is preliminary data.</text>
</comment>
<feature type="transmembrane region" description="Helical" evidence="1">
    <location>
        <begin position="298"/>
        <end position="316"/>
    </location>
</feature>
<dbReference type="InterPro" id="IPR002798">
    <property type="entry name" value="SpoIIM-like"/>
</dbReference>
<accession>A0A2T4ZA95</accession>
<feature type="transmembrane region" description="Helical" evidence="1">
    <location>
        <begin position="179"/>
        <end position="212"/>
    </location>
</feature>
<dbReference type="Pfam" id="PF01944">
    <property type="entry name" value="SpoIIM"/>
    <property type="match status" value="1"/>
</dbReference>
<gene>
    <name evidence="2" type="ORF">C8J48_1400</name>
</gene>
<organism evidence="2 3">
    <name type="scientific">Desmospora activa DSM 45169</name>
    <dbReference type="NCBI Taxonomy" id="1121389"/>
    <lineage>
        <taxon>Bacteria</taxon>
        <taxon>Bacillati</taxon>
        <taxon>Bacillota</taxon>
        <taxon>Bacilli</taxon>
        <taxon>Bacillales</taxon>
        <taxon>Thermoactinomycetaceae</taxon>
        <taxon>Desmospora</taxon>
    </lineage>
</organism>
<proteinExistence type="predicted"/>
<dbReference type="AlphaFoldDB" id="A0A2T4ZA95"/>
<evidence type="ECO:0000256" key="1">
    <source>
        <dbReference type="SAM" id="Phobius"/>
    </source>
</evidence>
<evidence type="ECO:0000313" key="2">
    <source>
        <dbReference type="EMBL" id="PTM58807.1"/>
    </source>
</evidence>
<dbReference type="RefSeq" id="WP_107725559.1">
    <property type="nucleotide sequence ID" value="NZ_PZZP01000001.1"/>
</dbReference>
<feature type="transmembrane region" description="Helical" evidence="1">
    <location>
        <begin position="272"/>
        <end position="292"/>
    </location>
</feature>
<feature type="transmembrane region" description="Helical" evidence="1">
    <location>
        <begin position="224"/>
        <end position="251"/>
    </location>
</feature>